<dbReference type="SMART" id="SM00355">
    <property type="entry name" value="ZnF_C2H2"/>
    <property type="match status" value="11"/>
</dbReference>
<sequence length="688" mass="78621">MNENMNAENLYLSYEINGNRFIIQTVSNSTDITKIEEITNDEQGTANTNDETSFGKEEEPISLISVDGQIYAFQKEDVQELNLSHVDGQIELSDKTVLLSRDIENEETQFITNGAIIIENVDNDNQERYEIVSEQNDKNLLMQKDDVNANDFVEVVTAFKCKICTYTTQDREELIEHFEKTHINPTEDIEEKEESTNIDEVKLVYMCGECSNCFPSLEDCKEHMINDHQLINTAPEKAVKEYATNELRYTNVEEIGNNCKNPLKQQTKNNKSLNSKRTFNKKTVEMAETNVRCTYRGCPYKFATEEIMQQHIAFHTESQSASAFKCNICLHLKFTKWRQCSLHLWKKHGIDVGLFTCNICKAYKSSTMVKLLTHMKVHSETREYECSECGKCFKQASQLRNHRVMHVDRKTLEVKRWYTTKKCDMCGKTYANSKCLKNHIQAVHSKLRPYVCNVCGHSSARKAMLQMHLRQHTGDKPFSCELCEYRTGDHNTLRRHIMQHTGLKPYKCPHCSYAAIQSSSYKNHLKSRHPQLSGLFTCNSCSFITVKKESYLQHVHNHEKGLIKSNIQKKDDENVEVFPGNIAAAQLIYSCLGAFSKVGDTLEANLMSSSTSADGTSQTITIQIPSKHLEGSLSSRENIKSNSAIEQEDEETMHCFLKLPREEEENIDTGGITIPAEPEISTSTTIDI</sequence>
<evidence type="ECO:0000259" key="6">
    <source>
        <dbReference type="PROSITE" id="PS50157"/>
    </source>
</evidence>
<name>A0ABM1JEJ2_POLDO</name>
<dbReference type="PROSITE" id="PS50157">
    <property type="entry name" value="ZINC_FINGER_C2H2_2"/>
    <property type="match status" value="4"/>
</dbReference>
<dbReference type="InterPro" id="IPR036236">
    <property type="entry name" value="Znf_C2H2_sf"/>
</dbReference>
<feature type="domain" description="C2H2-type" evidence="6">
    <location>
        <begin position="384"/>
        <end position="411"/>
    </location>
</feature>
<gene>
    <name evidence="8" type="primary">LOC107074188</name>
</gene>
<feature type="domain" description="C2H2-type" evidence="6">
    <location>
        <begin position="478"/>
        <end position="505"/>
    </location>
</feature>
<reference evidence="8" key="1">
    <citation type="submission" date="2025-08" db="UniProtKB">
        <authorList>
            <consortium name="RefSeq"/>
        </authorList>
    </citation>
    <scope>IDENTIFICATION</scope>
    <source>
        <tissue evidence="8">Whole body</tissue>
    </source>
</reference>
<evidence type="ECO:0000256" key="4">
    <source>
        <dbReference type="ARBA" id="ARBA00022833"/>
    </source>
</evidence>
<evidence type="ECO:0000313" key="8">
    <source>
        <dbReference type="RefSeq" id="XP_015190880.1"/>
    </source>
</evidence>
<dbReference type="InterPro" id="IPR013087">
    <property type="entry name" value="Znf_C2H2_type"/>
</dbReference>
<dbReference type="GeneID" id="107074188"/>
<dbReference type="Pfam" id="PF00096">
    <property type="entry name" value="zf-C2H2"/>
    <property type="match status" value="3"/>
</dbReference>
<feature type="domain" description="C2H2-type" evidence="6">
    <location>
        <begin position="450"/>
        <end position="477"/>
    </location>
</feature>
<dbReference type="RefSeq" id="XP_015190880.1">
    <property type="nucleotide sequence ID" value="XM_015335394.1"/>
</dbReference>
<dbReference type="PANTHER" id="PTHR24379">
    <property type="entry name" value="KRAB AND ZINC FINGER DOMAIN-CONTAINING"/>
    <property type="match status" value="1"/>
</dbReference>
<evidence type="ECO:0000313" key="7">
    <source>
        <dbReference type="Proteomes" id="UP000694924"/>
    </source>
</evidence>
<dbReference type="Gene3D" id="3.30.160.60">
    <property type="entry name" value="Classic Zinc Finger"/>
    <property type="match status" value="5"/>
</dbReference>
<dbReference type="PROSITE" id="PS00028">
    <property type="entry name" value="ZINC_FINGER_C2H2_1"/>
    <property type="match status" value="4"/>
</dbReference>
<keyword evidence="3 5" id="KW-0863">Zinc-finger</keyword>
<organism evidence="7 8">
    <name type="scientific">Polistes dominula</name>
    <name type="common">European paper wasp</name>
    <name type="synonym">Vespa dominula</name>
    <dbReference type="NCBI Taxonomy" id="743375"/>
    <lineage>
        <taxon>Eukaryota</taxon>
        <taxon>Metazoa</taxon>
        <taxon>Ecdysozoa</taxon>
        <taxon>Arthropoda</taxon>
        <taxon>Hexapoda</taxon>
        <taxon>Insecta</taxon>
        <taxon>Pterygota</taxon>
        <taxon>Neoptera</taxon>
        <taxon>Endopterygota</taxon>
        <taxon>Hymenoptera</taxon>
        <taxon>Apocrita</taxon>
        <taxon>Aculeata</taxon>
        <taxon>Vespoidea</taxon>
        <taxon>Vespidae</taxon>
        <taxon>Polistinae</taxon>
        <taxon>Polistini</taxon>
        <taxon>Polistes</taxon>
    </lineage>
</organism>
<evidence type="ECO:0000256" key="1">
    <source>
        <dbReference type="ARBA" id="ARBA00022723"/>
    </source>
</evidence>
<evidence type="ECO:0000256" key="2">
    <source>
        <dbReference type="ARBA" id="ARBA00022737"/>
    </source>
</evidence>
<proteinExistence type="predicted"/>
<evidence type="ECO:0000256" key="5">
    <source>
        <dbReference type="PROSITE-ProRule" id="PRU00042"/>
    </source>
</evidence>
<dbReference type="Proteomes" id="UP000694924">
    <property type="component" value="Unplaced"/>
</dbReference>
<protein>
    <submittedName>
        <fullName evidence="8">Zinc finger protein 419-like</fullName>
    </submittedName>
</protein>
<evidence type="ECO:0000256" key="3">
    <source>
        <dbReference type="ARBA" id="ARBA00022771"/>
    </source>
</evidence>
<dbReference type="PANTHER" id="PTHR24379:SF121">
    <property type="entry name" value="C2H2-TYPE DOMAIN-CONTAINING PROTEIN"/>
    <property type="match status" value="1"/>
</dbReference>
<keyword evidence="1" id="KW-0479">Metal-binding</keyword>
<accession>A0ABM1JEJ2</accession>
<keyword evidence="7" id="KW-1185">Reference proteome</keyword>
<feature type="domain" description="C2H2-type" evidence="6">
    <location>
        <begin position="421"/>
        <end position="449"/>
    </location>
</feature>
<dbReference type="SUPFAM" id="SSF57667">
    <property type="entry name" value="beta-beta-alpha zinc fingers"/>
    <property type="match status" value="4"/>
</dbReference>
<keyword evidence="2" id="KW-0677">Repeat</keyword>
<keyword evidence="4" id="KW-0862">Zinc</keyword>